<sequence>MKENGRYFMLPNLIPKLMFPEEKDEIKFDLLTQKLKYPYSYLSPSKDLQPGYRDELQKETVDHPLTHEKCVIQATELSAEQQQAMQNLNIGNTFISKPRILNKRLAVGSTIYTLITTVDCAQ</sequence>
<dbReference type="AlphaFoldDB" id="A0A8J2KIN4"/>
<evidence type="ECO:0000313" key="2">
    <source>
        <dbReference type="Proteomes" id="UP000708208"/>
    </source>
</evidence>
<dbReference type="OrthoDB" id="7697120at2759"/>
<proteinExistence type="predicted"/>
<protein>
    <submittedName>
        <fullName evidence="1">Uncharacterized protein</fullName>
    </submittedName>
</protein>
<name>A0A8J2KIN4_9HEXA</name>
<dbReference type="Proteomes" id="UP000708208">
    <property type="component" value="Unassembled WGS sequence"/>
</dbReference>
<evidence type="ECO:0000313" key="1">
    <source>
        <dbReference type="EMBL" id="CAG7817748.1"/>
    </source>
</evidence>
<dbReference type="EMBL" id="CAJVCH010402322">
    <property type="protein sequence ID" value="CAG7817748.1"/>
    <property type="molecule type" value="Genomic_DNA"/>
</dbReference>
<comment type="caution">
    <text evidence="1">The sequence shown here is derived from an EMBL/GenBank/DDBJ whole genome shotgun (WGS) entry which is preliminary data.</text>
</comment>
<reference evidence="1" key="1">
    <citation type="submission" date="2021-06" db="EMBL/GenBank/DDBJ databases">
        <authorList>
            <person name="Hodson N. C."/>
            <person name="Mongue J. A."/>
            <person name="Jaron S. K."/>
        </authorList>
    </citation>
    <scope>NUCLEOTIDE SEQUENCE</scope>
</reference>
<accession>A0A8J2KIN4</accession>
<keyword evidence="2" id="KW-1185">Reference proteome</keyword>
<organism evidence="1 2">
    <name type="scientific">Allacma fusca</name>
    <dbReference type="NCBI Taxonomy" id="39272"/>
    <lineage>
        <taxon>Eukaryota</taxon>
        <taxon>Metazoa</taxon>
        <taxon>Ecdysozoa</taxon>
        <taxon>Arthropoda</taxon>
        <taxon>Hexapoda</taxon>
        <taxon>Collembola</taxon>
        <taxon>Symphypleona</taxon>
        <taxon>Sminthuridae</taxon>
        <taxon>Allacma</taxon>
    </lineage>
</organism>
<gene>
    <name evidence="1" type="ORF">AFUS01_LOCUS28296</name>
</gene>